<organism evidence="1 2">
    <name type="scientific">Sphingomonas aerolata</name>
    <dbReference type="NCBI Taxonomy" id="185951"/>
    <lineage>
        <taxon>Bacteria</taxon>
        <taxon>Pseudomonadati</taxon>
        <taxon>Pseudomonadota</taxon>
        <taxon>Alphaproteobacteria</taxon>
        <taxon>Sphingomonadales</taxon>
        <taxon>Sphingomonadaceae</taxon>
        <taxon>Sphingomonas</taxon>
    </lineage>
</organism>
<dbReference type="AlphaFoldDB" id="A0A2T4YTV6"/>
<comment type="caution">
    <text evidence="1">The sequence shown here is derived from an EMBL/GenBank/DDBJ whole genome shotgun (WGS) entry which is preliminary data.</text>
</comment>
<proteinExistence type="predicted"/>
<evidence type="ECO:0000313" key="2">
    <source>
        <dbReference type="Proteomes" id="UP000240996"/>
    </source>
</evidence>
<protein>
    <submittedName>
        <fullName evidence="1">Uncharacterized protein</fullName>
    </submittedName>
</protein>
<evidence type="ECO:0000313" key="1">
    <source>
        <dbReference type="EMBL" id="PTM47248.1"/>
    </source>
</evidence>
<keyword evidence="2" id="KW-1185">Reference proteome</keyword>
<dbReference type="EMBL" id="PZZN01000001">
    <property type="protein sequence ID" value="PTM47248.1"/>
    <property type="molecule type" value="Genomic_DNA"/>
</dbReference>
<dbReference type="RefSeq" id="WP_107930225.1">
    <property type="nucleotide sequence ID" value="NZ_PZZN01000001.1"/>
</dbReference>
<gene>
    <name evidence="1" type="ORF">C8J24_0635</name>
</gene>
<dbReference type="Proteomes" id="UP000240996">
    <property type="component" value="Unassembled WGS sequence"/>
</dbReference>
<name>A0A2T4YTV6_9SPHN</name>
<reference evidence="1 2" key="1">
    <citation type="submission" date="2018-04" db="EMBL/GenBank/DDBJ databases">
        <title>Genomic Encyclopedia of Type Strains, Phase III (KMG-III): the genomes of soil and plant-associated and newly described type strains.</title>
        <authorList>
            <person name="Whitman W."/>
        </authorList>
    </citation>
    <scope>NUCLEOTIDE SEQUENCE [LARGE SCALE GENOMIC DNA]</scope>
    <source>
        <strain evidence="1 2">NW12</strain>
    </source>
</reference>
<accession>A0A2T4YTV6</accession>
<sequence>MAYFLTASLVLAATGAALGLTVDHQNQVDHRSGPVAVKYRGDVVITHKQVGAVAPGGRPSSLRCDWAASMSVARHAVAASGTRLVRSIDSEPVISGTRPGWCVTSHGAIKKEVATKSADMQQHLVKLAQEDEQMLRVELDQIHGPQRAG</sequence>